<protein>
    <submittedName>
        <fullName evidence="1">Minor structural protein</fullName>
    </submittedName>
</protein>
<proteinExistence type="predicted"/>
<reference evidence="1" key="1">
    <citation type="journal article" date="2021" name="Proc. Natl. Acad. Sci. U.S.A.">
        <title>A Catalog of Tens of Thousands of Viruses from Human Metagenomes Reveals Hidden Associations with Chronic Diseases.</title>
        <authorList>
            <person name="Tisza M.J."/>
            <person name="Buck C.B."/>
        </authorList>
    </citation>
    <scope>NUCLEOTIDE SEQUENCE</scope>
    <source>
        <strain evidence="1">Ctij073</strain>
    </source>
</reference>
<organism evidence="1">
    <name type="scientific">Siphoviridae sp. ctij073</name>
    <dbReference type="NCBI Taxonomy" id="2825625"/>
    <lineage>
        <taxon>Viruses</taxon>
        <taxon>Duplodnaviria</taxon>
        <taxon>Heunggongvirae</taxon>
        <taxon>Uroviricota</taxon>
        <taxon>Caudoviricetes</taxon>
    </lineage>
</organism>
<sequence>MADKAISELTAAEQVKSTDLFVLQQDGTAKRLQGQVLLNWLTAAADGHGGIASITKTGTSGLADTYRITLADTTTYDFVVTNGNGLTAFTKTGTVGLVDTYRFTRSDGTYFTFSVTNGAKGDTGDASHVWIKYASQQPTAASHSMGDEPDDWMGVYSGTAATAPTDWQAYTWYQIKGDKGDTGAAATVTGTVVEYMVSDSGTIAPSGSWSTTIPTVPQGKYLWTRVTTSFNSGNPAVSYSVTRMGIDGTGSVSSVNDQSPDGTGNVTLGAANIQTADNQSVQTVLDDLTAQGRPCNPNLLHNWNFPRPVNQRNVSGTISTTGAYFLDRWKLTSGTVTINSDGITLNGTMVQILESAVGAPVVATVLTEAGVSEVVPTYNDATKTFTITAQNKKLLGAKLELGDAQTLAHQSGGAWQFNEIPDYGEELAKCQRYCFAPFVGGSIFSRTTFVGANIVQFFIPTPASLRTNPVLESGTVNVGAWGSTGLVQGFTYTYTATRNSLRILATKTGHGQTDMWMDLNKVVFSADL</sequence>
<dbReference type="EMBL" id="BK016048">
    <property type="protein sequence ID" value="DAF91266.1"/>
    <property type="molecule type" value="Genomic_DNA"/>
</dbReference>
<evidence type="ECO:0000313" key="1">
    <source>
        <dbReference type="EMBL" id="DAF91266.1"/>
    </source>
</evidence>
<accession>A0A8S5UA46</accession>
<name>A0A8S5UA46_9CAUD</name>